<keyword evidence="2" id="KW-1185">Reference proteome</keyword>
<sequence length="1012" mass="112984">MMQPKGYWLGKSSWLPRLPATNFLVLLDSYTLPSLPQVNQDIPFPLWIQNSRPKIPIHFTVSAVPFKALDNTWVVLCDWSVQSTPMSSPSLLVSSLPRFLKEVDSSLKLGLFSESQSFCVLSKKDLEELPFSETMPISPSKHVLVAKIKAKSPLIWTGSGVRFILQINPVDSFMGEPAGSTWFIEIRGTSFATYHPGFLVRKVVGFRSLRRKGHTFHLENLDAIDDLDPRFPDPPLALSSNWLIEPRSSGVSLDVTIVKVLNPHLRLYMVEHHVLLCLGADPTSPVFHQLCYKTRLRIDNFHWQASPTYLETIAKGGILLPCVRSNWALLEPVVDSVENLSAHQPHFLSCKLASPGEMLQLFYMFENAKLNCPSCSHSSLFQALSEFVMELVDKPPSRAPVREFLLHADLCPGRHPLPPLQIPTLNSFASLDWKAKETKHVTHSSLLGWLDVTDGTWVFHVCSHPPVTFPCLMIDSSGVPTSIISPALIQSLWLVPHFHITRENHGFGNNQYLLYLPLNSSKCLLAPKFSPVLTVFVPKQMSYSRLSYVWQGLSLALDGFLHSERSDFVPSLLNFSSEMGTKLNLCLVPSIPVYIWATSQEAPILEPVLGPHNEKIISRLLSSPIDILPTLKDQITFQSIHQIINTVPIYHSGSTVPTNTHLYGVVRQCSSIEEDIAWFHGPAKEPLSSKHKLHIVLQDTIFPSSLLIYLTPTHPPSQYVFPGQLLTLCNISLHPSKSGKVYGHFGASSRLHVGLPPNANVSRYPSRSFFPSDPYQPLTPSDLFSVPFKYIIDFQNVHQTQTPPRGVFRVTAKVTKIVTLTFKYPITPSIHPLPQESEARVSGFMIAYLSDGSGSPIRTIADDIPTIFSLLQLGIPYAAIPDLLDEMVSKLSPEPFHYQLFDAPISFLDEETGTARTFYRKIHAALNQMNSSIRVAPETWDLAVEPRYPVKEASQDRPYLQPNLSNQSMSRPTSPLISGGIQPHFRITSELKVLFAKAHQPGASPPTTAGLT</sequence>
<name>A0ACC2S206_9FUNG</name>
<reference evidence="1" key="1">
    <citation type="submission" date="2022-04" db="EMBL/GenBank/DDBJ databases">
        <title>Genome of the entomopathogenic fungus Entomophthora muscae.</title>
        <authorList>
            <person name="Elya C."/>
            <person name="Lovett B.R."/>
            <person name="Lee E."/>
            <person name="Macias A.M."/>
            <person name="Hajek A.E."/>
            <person name="De Bivort B.L."/>
            <person name="Kasson M.T."/>
            <person name="De Fine Licht H.H."/>
            <person name="Stajich J.E."/>
        </authorList>
    </citation>
    <scope>NUCLEOTIDE SEQUENCE</scope>
    <source>
        <strain evidence="1">Berkeley</strain>
    </source>
</reference>
<dbReference type="EMBL" id="QTSX02005963">
    <property type="protein sequence ID" value="KAJ9056330.1"/>
    <property type="molecule type" value="Genomic_DNA"/>
</dbReference>
<comment type="caution">
    <text evidence="1">The sequence shown here is derived from an EMBL/GenBank/DDBJ whole genome shotgun (WGS) entry which is preliminary data.</text>
</comment>
<evidence type="ECO:0000313" key="2">
    <source>
        <dbReference type="Proteomes" id="UP001165960"/>
    </source>
</evidence>
<evidence type="ECO:0000313" key="1">
    <source>
        <dbReference type="EMBL" id="KAJ9056330.1"/>
    </source>
</evidence>
<accession>A0ACC2S206</accession>
<proteinExistence type="predicted"/>
<organism evidence="1 2">
    <name type="scientific">Entomophthora muscae</name>
    <dbReference type="NCBI Taxonomy" id="34485"/>
    <lineage>
        <taxon>Eukaryota</taxon>
        <taxon>Fungi</taxon>
        <taxon>Fungi incertae sedis</taxon>
        <taxon>Zoopagomycota</taxon>
        <taxon>Entomophthoromycotina</taxon>
        <taxon>Entomophthoromycetes</taxon>
        <taxon>Entomophthorales</taxon>
        <taxon>Entomophthoraceae</taxon>
        <taxon>Entomophthora</taxon>
    </lineage>
</organism>
<protein>
    <submittedName>
        <fullName evidence="1">Uncharacterized protein</fullName>
    </submittedName>
</protein>
<dbReference type="Proteomes" id="UP001165960">
    <property type="component" value="Unassembled WGS sequence"/>
</dbReference>
<gene>
    <name evidence="1" type="ORF">DSO57_1034300</name>
</gene>